<proteinExistence type="inferred from homology"/>
<comment type="caution">
    <text evidence="6">The sequence shown here is derived from an EMBL/GenBank/DDBJ whole genome shotgun (WGS) entry which is preliminary data.</text>
</comment>
<dbReference type="Gene3D" id="1.10.10.10">
    <property type="entry name" value="Winged helix-like DNA-binding domain superfamily/Winged helix DNA-binding domain"/>
    <property type="match status" value="1"/>
</dbReference>
<dbReference type="InterPro" id="IPR036390">
    <property type="entry name" value="WH_DNA-bd_sf"/>
</dbReference>
<dbReference type="Proteomes" id="UP000463224">
    <property type="component" value="Unassembled WGS sequence"/>
</dbReference>
<evidence type="ECO:0000256" key="3">
    <source>
        <dbReference type="ARBA" id="ARBA00023125"/>
    </source>
</evidence>
<dbReference type="Pfam" id="PF03466">
    <property type="entry name" value="LysR_substrate"/>
    <property type="match status" value="1"/>
</dbReference>
<dbReference type="Gene3D" id="3.40.190.10">
    <property type="entry name" value="Periplasmic binding protein-like II"/>
    <property type="match status" value="2"/>
</dbReference>
<keyword evidence="7" id="KW-1185">Reference proteome</keyword>
<reference evidence="6 7" key="1">
    <citation type="submission" date="2019-12" db="EMBL/GenBank/DDBJ databases">
        <title>Nitratireductor arenosus sp. nov., Isolated from sea sand, Jeju island, South Korea.</title>
        <authorList>
            <person name="Kim W."/>
        </authorList>
    </citation>
    <scope>NUCLEOTIDE SEQUENCE [LARGE SCALE GENOMIC DNA]</scope>
    <source>
        <strain evidence="6 7">CAU 1489</strain>
    </source>
</reference>
<dbReference type="PRINTS" id="PR00039">
    <property type="entry name" value="HTHLYSR"/>
</dbReference>
<keyword evidence="3" id="KW-0238">DNA-binding</keyword>
<accession>A0A844QFD5</accession>
<dbReference type="PROSITE" id="PS50931">
    <property type="entry name" value="HTH_LYSR"/>
    <property type="match status" value="1"/>
</dbReference>
<dbReference type="AlphaFoldDB" id="A0A844QFD5"/>
<keyword evidence="2" id="KW-0805">Transcription regulation</keyword>
<dbReference type="RefSeq" id="WP_156713053.1">
    <property type="nucleotide sequence ID" value="NZ_WPHG01000003.1"/>
</dbReference>
<evidence type="ECO:0000256" key="1">
    <source>
        <dbReference type="ARBA" id="ARBA00009437"/>
    </source>
</evidence>
<sequence>MYRLPPLRLLTAFDLVARLGSMRHAAARLNVSQPAVTQALKALEDHVGTALLDRGTRPARLTEAGQQLARATGEGLGMIAAAIADLRASADIQHQRITVACTLGMATYWLMPRLPDFYAAHPELLVNVQAPPTDLPAVSAGIDVALRYGWGGWTDGETQKLFDELVCPVGHPVLMKRLLGSGTGLEGAPLIHVRNAETRHWADWPDYLARRGAGRHTGSSQIFDNYVQAVQAAVGGSGLVLGWRSITQGLVDEGALVAWPDAGVDLGSGYYATLSPGGAAKPAARVFAAWLRTVHAREASREVARAVLDRSGKHS</sequence>
<dbReference type="SUPFAM" id="SSF46785">
    <property type="entry name" value="Winged helix' DNA-binding domain"/>
    <property type="match status" value="1"/>
</dbReference>
<dbReference type="SUPFAM" id="SSF53850">
    <property type="entry name" value="Periplasmic binding protein-like II"/>
    <property type="match status" value="1"/>
</dbReference>
<comment type="similarity">
    <text evidence="1">Belongs to the LysR transcriptional regulatory family.</text>
</comment>
<evidence type="ECO:0000313" key="7">
    <source>
        <dbReference type="Proteomes" id="UP000463224"/>
    </source>
</evidence>
<evidence type="ECO:0000256" key="2">
    <source>
        <dbReference type="ARBA" id="ARBA00023015"/>
    </source>
</evidence>
<gene>
    <name evidence="6" type="ORF">GN330_12545</name>
</gene>
<evidence type="ECO:0000313" key="6">
    <source>
        <dbReference type="EMBL" id="MVA98072.1"/>
    </source>
</evidence>
<dbReference type="GO" id="GO:0003700">
    <property type="term" value="F:DNA-binding transcription factor activity"/>
    <property type="evidence" value="ECO:0007669"/>
    <property type="project" value="InterPro"/>
</dbReference>
<name>A0A844QFD5_9HYPH</name>
<dbReference type="InterPro" id="IPR000847">
    <property type="entry name" value="LysR_HTH_N"/>
</dbReference>
<evidence type="ECO:0000256" key="4">
    <source>
        <dbReference type="ARBA" id="ARBA00023163"/>
    </source>
</evidence>
<dbReference type="GO" id="GO:0006351">
    <property type="term" value="P:DNA-templated transcription"/>
    <property type="evidence" value="ECO:0007669"/>
    <property type="project" value="TreeGrafter"/>
</dbReference>
<organism evidence="6 7">
    <name type="scientific">Nitratireductor arenosus</name>
    <dbReference type="NCBI Taxonomy" id="2682096"/>
    <lineage>
        <taxon>Bacteria</taxon>
        <taxon>Pseudomonadati</taxon>
        <taxon>Pseudomonadota</taxon>
        <taxon>Alphaproteobacteria</taxon>
        <taxon>Hyphomicrobiales</taxon>
        <taxon>Phyllobacteriaceae</taxon>
        <taxon>Nitratireductor</taxon>
    </lineage>
</organism>
<dbReference type="Pfam" id="PF00126">
    <property type="entry name" value="HTH_1"/>
    <property type="match status" value="1"/>
</dbReference>
<dbReference type="PANTHER" id="PTHR30537">
    <property type="entry name" value="HTH-TYPE TRANSCRIPTIONAL REGULATOR"/>
    <property type="match status" value="1"/>
</dbReference>
<dbReference type="InterPro" id="IPR005119">
    <property type="entry name" value="LysR_subst-bd"/>
</dbReference>
<protein>
    <submittedName>
        <fullName evidence="6">LysR family transcriptional regulator</fullName>
    </submittedName>
</protein>
<dbReference type="PANTHER" id="PTHR30537:SF26">
    <property type="entry name" value="GLYCINE CLEAVAGE SYSTEM TRANSCRIPTIONAL ACTIVATOR"/>
    <property type="match status" value="1"/>
</dbReference>
<keyword evidence="4" id="KW-0804">Transcription</keyword>
<dbReference type="InterPro" id="IPR036388">
    <property type="entry name" value="WH-like_DNA-bd_sf"/>
</dbReference>
<evidence type="ECO:0000259" key="5">
    <source>
        <dbReference type="PROSITE" id="PS50931"/>
    </source>
</evidence>
<dbReference type="InterPro" id="IPR058163">
    <property type="entry name" value="LysR-type_TF_proteobact-type"/>
</dbReference>
<dbReference type="GO" id="GO:0043565">
    <property type="term" value="F:sequence-specific DNA binding"/>
    <property type="evidence" value="ECO:0007669"/>
    <property type="project" value="TreeGrafter"/>
</dbReference>
<dbReference type="EMBL" id="WPHG01000003">
    <property type="protein sequence ID" value="MVA98072.1"/>
    <property type="molecule type" value="Genomic_DNA"/>
</dbReference>
<feature type="domain" description="HTH lysR-type" evidence="5">
    <location>
        <begin position="5"/>
        <end position="62"/>
    </location>
</feature>